<comment type="caution">
    <text evidence="2">The sequence shown here is derived from an EMBL/GenBank/DDBJ whole genome shotgun (WGS) entry which is preliminary data.</text>
</comment>
<dbReference type="PANTHER" id="PTHR12558">
    <property type="entry name" value="CELL DIVISION CYCLE 16,23,27"/>
    <property type="match status" value="1"/>
</dbReference>
<keyword evidence="1" id="KW-0802">TPR repeat</keyword>
<gene>
    <name evidence="2" type="ORF">GCM10007160_06960</name>
</gene>
<evidence type="ECO:0000313" key="2">
    <source>
        <dbReference type="EMBL" id="GGX82199.1"/>
    </source>
</evidence>
<name>A0ABQ2YGC2_9GAMM</name>
<organism evidence="2 3">
    <name type="scientific">Litchfieldella qijiaojingensis</name>
    <dbReference type="NCBI Taxonomy" id="980347"/>
    <lineage>
        <taxon>Bacteria</taxon>
        <taxon>Pseudomonadati</taxon>
        <taxon>Pseudomonadota</taxon>
        <taxon>Gammaproteobacteria</taxon>
        <taxon>Oceanospirillales</taxon>
        <taxon>Halomonadaceae</taxon>
        <taxon>Litchfieldella</taxon>
    </lineage>
</organism>
<dbReference type="Proteomes" id="UP000653056">
    <property type="component" value="Unassembled WGS sequence"/>
</dbReference>
<keyword evidence="3" id="KW-1185">Reference proteome</keyword>
<feature type="repeat" description="TPR" evidence="1">
    <location>
        <begin position="496"/>
        <end position="529"/>
    </location>
</feature>
<dbReference type="Gene3D" id="1.25.40.10">
    <property type="entry name" value="Tetratricopeptide repeat domain"/>
    <property type="match status" value="1"/>
</dbReference>
<dbReference type="SMART" id="SM00028">
    <property type="entry name" value="TPR"/>
    <property type="match status" value="4"/>
</dbReference>
<protein>
    <submittedName>
        <fullName evidence="2">TPR repeat-containing protein</fullName>
    </submittedName>
</protein>
<dbReference type="EMBL" id="BMXS01000002">
    <property type="protein sequence ID" value="GGX82199.1"/>
    <property type="molecule type" value="Genomic_DNA"/>
</dbReference>
<sequence>MRARLIQAALAVPVAILLNGCQGMSPSPVAELDDPLAHAPPVAYGLDAEGLRTLLMAEFAGQRGDYREASRGYLEAAERYESLPLAERATLAARFANDPELLEQSARRWQALSPDAEAPSRLLASLALQRGDWLASLEQRLMLSKRGIHGELATFTEQAIDRGADIPPLLERLREHLSQNGLSDQPHHYDAILATALLEAANGEFERAESRLDTLSRSHPELPALWLTQTHIALERGNIVAARDAARRGLEISPDDGRFILLVAQTELRLDNVEAAEAQVDTLLERHSGEDELRLALAHLYLEEGYPSPARRLLLPLVSTDDTPPMAFILLGSIAEEEGEIDNALLYYRQVPPGDNFLQARQLAAQMLIDDDRLMDARNFLRIERLRHEDQANALITLEVQLLDQQGLGDDASALIQRQLAHEPDNHELRYLRAMRAFGNGDLEAMERDLRYIIEQDPNHAMALNALGYTLTDMTGRHEEARELIERAYQLAPDNAAILDSMGWVHYKQGDYESALTYLERAYATMPDQEIAAHIAEVLWALGREEEARAMIAESLERYEERPVVDELLKRIPELAP</sequence>
<dbReference type="InterPro" id="IPR011990">
    <property type="entry name" value="TPR-like_helical_dom_sf"/>
</dbReference>
<dbReference type="RefSeq" id="WP_189466254.1">
    <property type="nucleotide sequence ID" value="NZ_BMXS01000002.1"/>
</dbReference>
<evidence type="ECO:0000313" key="3">
    <source>
        <dbReference type="Proteomes" id="UP000653056"/>
    </source>
</evidence>
<dbReference type="PANTHER" id="PTHR12558:SF33">
    <property type="entry name" value="BLL7664 PROTEIN"/>
    <property type="match status" value="1"/>
</dbReference>
<dbReference type="PROSITE" id="PS50005">
    <property type="entry name" value="TPR"/>
    <property type="match status" value="1"/>
</dbReference>
<dbReference type="Pfam" id="PF13432">
    <property type="entry name" value="TPR_16"/>
    <property type="match status" value="1"/>
</dbReference>
<dbReference type="Pfam" id="PF13424">
    <property type="entry name" value="TPR_12"/>
    <property type="match status" value="1"/>
</dbReference>
<evidence type="ECO:0000256" key="1">
    <source>
        <dbReference type="PROSITE-ProRule" id="PRU00339"/>
    </source>
</evidence>
<proteinExistence type="predicted"/>
<dbReference type="InterPro" id="IPR019734">
    <property type="entry name" value="TPR_rpt"/>
</dbReference>
<accession>A0ABQ2YGC2</accession>
<reference evidence="3" key="1">
    <citation type="journal article" date="2019" name="Int. J. Syst. Evol. Microbiol.">
        <title>The Global Catalogue of Microorganisms (GCM) 10K type strain sequencing project: providing services to taxonomists for standard genome sequencing and annotation.</title>
        <authorList>
            <consortium name="The Broad Institute Genomics Platform"/>
            <consortium name="The Broad Institute Genome Sequencing Center for Infectious Disease"/>
            <person name="Wu L."/>
            <person name="Ma J."/>
        </authorList>
    </citation>
    <scope>NUCLEOTIDE SEQUENCE [LARGE SCALE GENOMIC DNA]</scope>
    <source>
        <strain evidence="3">KCTC 22228</strain>
    </source>
</reference>
<dbReference type="SUPFAM" id="SSF48452">
    <property type="entry name" value="TPR-like"/>
    <property type="match status" value="2"/>
</dbReference>